<organism evidence="2 3">
    <name type="scientific">Zizania palustris</name>
    <name type="common">Northern wild rice</name>
    <dbReference type="NCBI Taxonomy" id="103762"/>
    <lineage>
        <taxon>Eukaryota</taxon>
        <taxon>Viridiplantae</taxon>
        <taxon>Streptophyta</taxon>
        <taxon>Embryophyta</taxon>
        <taxon>Tracheophyta</taxon>
        <taxon>Spermatophyta</taxon>
        <taxon>Magnoliopsida</taxon>
        <taxon>Liliopsida</taxon>
        <taxon>Poales</taxon>
        <taxon>Poaceae</taxon>
        <taxon>BOP clade</taxon>
        <taxon>Oryzoideae</taxon>
        <taxon>Oryzeae</taxon>
        <taxon>Zizaniinae</taxon>
        <taxon>Zizania</taxon>
    </lineage>
</organism>
<reference evidence="2" key="1">
    <citation type="journal article" date="2021" name="bioRxiv">
        <title>Whole Genome Assembly and Annotation of Northern Wild Rice, Zizania palustris L., Supports a Whole Genome Duplication in the Zizania Genus.</title>
        <authorList>
            <person name="Haas M."/>
            <person name="Kono T."/>
            <person name="Macchietto M."/>
            <person name="Millas R."/>
            <person name="McGilp L."/>
            <person name="Shao M."/>
            <person name="Duquette J."/>
            <person name="Hirsch C.N."/>
            <person name="Kimball J."/>
        </authorList>
    </citation>
    <scope>NUCLEOTIDE SEQUENCE</scope>
    <source>
        <tissue evidence="2">Fresh leaf tissue</tissue>
    </source>
</reference>
<reference evidence="2" key="2">
    <citation type="submission" date="2021-02" db="EMBL/GenBank/DDBJ databases">
        <authorList>
            <person name="Kimball J.A."/>
            <person name="Haas M.W."/>
            <person name="Macchietto M."/>
            <person name="Kono T."/>
            <person name="Duquette J."/>
            <person name="Shao M."/>
        </authorList>
    </citation>
    <scope>NUCLEOTIDE SEQUENCE</scope>
    <source>
        <tissue evidence="2">Fresh leaf tissue</tissue>
    </source>
</reference>
<dbReference type="AlphaFoldDB" id="A0A8J5WGB8"/>
<name>A0A8J5WGB8_ZIZPA</name>
<proteinExistence type="predicted"/>
<comment type="caution">
    <text evidence="2">The sequence shown here is derived from an EMBL/GenBank/DDBJ whole genome shotgun (WGS) entry which is preliminary data.</text>
</comment>
<dbReference type="Proteomes" id="UP000729402">
    <property type="component" value="Unassembled WGS sequence"/>
</dbReference>
<evidence type="ECO:0000256" key="1">
    <source>
        <dbReference type="SAM" id="MobiDB-lite"/>
    </source>
</evidence>
<keyword evidence="3" id="KW-1185">Reference proteome</keyword>
<sequence>MPSSDEEDPPQPITSATTPVTHVATPAISEPFSKIITELVHSVAGINAYLAAKDNQFSFDMQGAGITAAGPSFVPGRSTPTPFLPGPPGISLMGLPSTSLTMGGTPAPYTQAQSTLPRGQERHGR</sequence>
<evidence type="ECO:0000313" key="3">
    <source>
        <dbReference type="Proteomes" id="UP000729402"/>
    </source>
</evidence>
<dbReference type="EMBL" id="JAAALK010000081">
    <property type="protein sequence ID" value="KAG8089615.1"/>
    <property type="molecule type" value="Genomic_DNA"/>
</dbReference>
<evidence type="ECO:0000313" key="2">
    <source>
        <dbReference type="EMBL" id="KAG8089615.1"/>
    </source>
</evidence>
<protein>
    <submittedName>
        <fullName evidence="2">Uncharacterized protein</fullName>
    </submittedName>
</protein>
<feature type="region of interest" description="Disordered" evidence="1">
    <location>
        <begin position="95"/>
        <end position="125"/>
    </location>
</feature>
<accession>A0A8J5WGB8</accession>
<gene>
    <name evidence="2" type="ORF">GUJ93_ZPchr0011g26905</name>
</gene>
<feature type="compositionally biased region" description="Polar residues" evidence="1">
    <location>
        <begin position="96"/>
        <end position="117"/>
    </location>
</feature>
<feature type="region of interest" description="Disordered" evidence="1">
    <location>
        <begin position="1"/>
        <end position="21"/>
    </location>
</feature>